<sequence length="120" mass="12636">MIQVTAVVGAGVVGGIYAAFSTMVIPALGRLNKHDATAAMLLINRKAERGTFILLFGSATATAIGLAISAVPRGAVTDMVIAGTSLASTVVTMTINVPLNRQLAREGADFWAEYRRRWTT</sequence>
<gene>
    <name evidence="2" type="ORF">CVO76_12320</name>
</gene>
<dbReference type="AlphaFoldDB" id="A0A2L0UGF6"/>
<feature type="non-terminal residue" evidence="2">
    <location>
        <position position="120"/>
    </location>
</feature>
<keyword evidence="1" id="KW-0812">Transmembrane</keyword>
<name>A0A2L0UGF6_9MICC</name>
<keyword evidence="1" id="KW-0472">Membrane</keyword>
<feature type="transmembrane region" description="Helical" evidence="1">
    <location>
        <begin position="6"/>
        <end position="29"/>
    </location>
</feature>
<evidence type="ECO:0000313" key="3">
    <source>
        <dbReference type="Proteomes" id="UP000239187"/>
    </source>
</evidence>
<dbReference type="Proteomes" id="UP000239187">
    <property type="component" value="Chromosome"/>
</dbReference>
<protein>
    <recommendedName>
        <fullName evidence="4">DUF1772 domain-containing protein</fullName>
    </recommendedName>
</protein>
<organism evidence="2 3">
    <name type="scientific">Arthrobacter agilis</name>
    <dbReference type="NCBI Taxonomy" id="37921"/>
    <lineage>
        <taxon>Bacteria</taxon>
        <taxon>Bacillati</taxon>
        <taxon>Actinomycetota</taxon>
        <taxon>Actinomycetes</taxon>
        <taxon>Micrococcales</taxon>
        <taxon>Micrococcaceae</taxon>
        <taxon>Arthrobacter</taxon>
    </lineage>
</organism>
<feature type="transmembrane region" description="Helical" evidence="1">
    <location>
        <begin position="50"/>
        <end position="68"/>
    </location>
</feature>
<proteinExistence type="predicted"/>
<keyword evidence="1" id="KW-1133">Transmembrane helix</keyword>
<accession>A0A2L0UGF6</accession>
<evidence type="ECO:0000313" key="2">
    <source>
        <dbReference type="EMBL" id="AUZ88333.1"/>
    </source>
</evidence>
<reference evidence="2 3" key="1">
    <citation type="submission" date="2017-11" db="EMBL/GenBank/DDBJ databases">
        <title>Draft genome of Arthrobacter agilis strain UMCV2, a plant growth-promoting rhizobacterium and biocontrol capacity of phytopathogenic fungi.</title>
        <authorList>
            <person name="Martinez-Camara R."/>
            <person name="Santoyo G."/>
            <person name="Moreno-Hagelsieb G."/>
            <person name="Valencia-Cantero E."/>
        </authorList>
    </citation>
    <scope>NUCLEOTIDE SEQUENCE [LARGE SCALE GENOMIC DNA]</scope>
    <source>
        <strain evidence="2 3">UMCV2</strain>
    </source>
</reference>
<evidence type="ECO:0000256" key="1">
    <source>
        <dbReference type="SAM" id="Phobius"/>
    </source>
</evidence>
<dbReference type="RefSeq" id="WP_208739458.1">
    <property type="nucleotide sequence ID" value="NZ_CP024915.1"/>
</dbReference>
<evidence type="ECO:0008006" key="4">
    <source>
        <dbReference type="Google" id="ProtNLM"/>
    </source>
</evidence>
<dbReference type="EMBL" id="CP024915">
    <property type="protein sequence ID" value="AUZ88333.1"/>
    <property type="molecule type" value="Genomic_DNA"/>
</dbReference>